<gene>
    <name evidence="2" type="ORF">KS4_02600</name>
</gene>
<accession>A0A517YPU1</accession>
<protein>
    <submittedName>
        <fullName evidence="2">Uncharacterized protein</fullName>
    </submittedName>
</protein>
<sequence>MIRFLERYLDVVWFLGLNLYLPLLVAGCALIWFGVFGGSRKSGVSCKDCGEDLSGEVPEELEACPGCGVSLSWRRIKIERRAKYHLVALGVFVLVVPLVIGYAVAKREYENEIESSWGARLIYRDHAYLAGNLNDILAEAESDYYRTLIWERVVGRIQEDEFDRVQLEAIGEVLVEKVDICREEGVVLPDWLREVISVYLRNDRISDELLAKLAVAAVDVDFEPQVKVICKYKGVSDWSLTAYSGVSESIWIDDDVFDVVWFIEDFEVEGATYRELDYWGRGEFHLTLQGKKNDDITLRYRLRGRFVRPEQRIALIHDGTGLEFNDLHDDYYRYEFVFEVPIKLVKTR</sequence>
<dbReference type="KEGG" id="pcor:KS4_02600"/>
<evidence type="ECO:0000256" key="1">
    <source>
        <dbReference type="SAM" id="Phobius"/>
    </source>
</evidence>
<dbReference type="RefSeq" id="WP_145073452.1">
    <property type="nucleotide sequence ID" value="NZ_CP036425.1"/>
</dbReference>
<keyword evidence="3" id="KW-1185">Reference proteome</keyword>
<organism evidence="2 3">
    <name type="scientific">Poriferisphaera corsica</name>
    <dbReference type="NCBI Taxonomy" id="2528020"/>
    <lineage>
        <taxon>Bacteria</taxon>
        <taxon>Pseudomonadati</taxon>
        <taxon>Planctomycetota</taxon>
        <taxon>Phycisphaerae</taxon>
        <taxon>Phycisphaerales</taxon>
        <taxon>Phycisphaeraceae</taxon>
        <taxon>Poriferisphaera</taxon>
    </lineage>
</organism>
<dbReference type="AlphaFoldDB" id="A0A517YPU1"/>
<evidence type="ECO:0000313" key="2">
    <source>
        <dbReference type="EMBL" id="QDU32230.1"/>
    </source>
</evidence>
<feature type="transmembrane region" description="Helical" evidence="1">
    <location>
        <begin position="12"/>
        <end position="35"/>
    </location>
</feature>
<feature type="transmembrane region" description="Helical" evidence="1">
    <location>
        <begin position="84"/>
        <end position="105"/>
    </location>
</feature>
<evidence type="ECO:0000313" key="3">
    <source>
        <dbReference type="Proteomes" id="UP000317369"/>
    </source>
</evidence>
<reference evidence="2 3" key="1">
    <citation type="submission" date="2019-02" db="EMBL/GenBank/DDBJ databases">
        <title>Deep-cultivation of Planctomycetes and their phenomic and genomic characterization uncovers novel biology.</title>
        <authorList>
            <person name="Wiegand S."/>
            <person name="Jogler M."/>
            <person name="Boedeker C."/>
            <person name="Pinto D."/>
            <person name="Vollmers J."/>
            <person name="Rivas-Marin E."/>
            <person name="Kohn T."/>
            <person name="Peeters S.H."/>
            <person name="Heuer A."/>
            <person name="Rast P."/>
            <person name="Oberbeckmann S."/>
            <person name="Bunk B."/>
            <person name="Jeske O."/>
            <person name="Meyerdierks A."/>
            <person name="Storesund J.E."/>
            <person name="Kallscheuer N."/>
            <person name="Luecker S."/>
            <person name="Lage O.M."/>
            <person name="Pohl T."/>
            <person name="Merkel B.J."/>
            <person name="Hornburger P."/>
            <person name="Mueller R.-W."/>
            <person name="Bruemmer F."/>
            <person name="Labrenz M."/>
            <person name="Spormann A.M."/>
            <person name="Op den Camp H."/>
            <person name="Overmann J."/>
            <person name="Amann R."/>
            <person name="Jetten M.S.M."/>
            <person name="Mascher T."/>
            <person name="Medema M.H."/>
            <person name="Devos D.P."/>
            <person name="Kaster A.-K."/>
            <person name="Ovreas L."/>
            <person name="Rohde M."/>
            <person name="Galperin M.Y."/>
            <person name="Jogler C."/>
        </authorList>
    </citation>
    <scope>NUCLEOTIDE SEQUENCE [LARGE SCALE GENOMIC DNA]</scope>
    <source>
        <strain evidence="2 3">KS4</strain>
    </source>
</reference>
<proteinExistence type="predicted"/>
<keyword evidence="1" id="KW-0812">Transmembrane</keyword>
<dbReference type="Proteomes" id="UP000317369">
    <property type="component" value="Chromosome"/>
</dbReference>
<name>A0A517YPU1_9BACT</name>
<dbReference type="EMBL" id="CP036425">
    <property type="protein sequence ID" value="QDU32230.1"/>
    <property type="molecule type" value="Genomic_DNA"/>
</dbReference>
<dbReference type="PROSITE" id="PS51257">
    <property type="entry name" value="PROKAR_LIPOPROTEIN"/>
    <property type="match status" value="1"/>
</dbReference>
<keyword evidence="1" id="KW-1133">Transmembrane helix</keyword>
<keyword evidence="1" id="KW-0472">Membrane</keyword>